<reference evidence="3" key="1">
    <citation type="submission" date="2017-10" db="EMBL/GenBank/DDBJ databases">
        <title>Rapid genome shrinkage in a self-fertile nematode reveals novel sperm competition proteins.</title>
        <authorList>
            <person name="Yin D."/>
            <person name="Schwarz E.M."/>
            <person name="Thomas C.G."/>
            <person name="Felde R.L."/>
            <person name="Korf I.F."/>
            <person name="Cutter A.D."/>
            <person name="Schartner C.M."/>
            <person name="Ralston E.J."/>
            <person name="Meyer B.J."/>
            <person name="Haag E.S."/>
        </authorList>
    </citation>
    <scope>NUCLEOTIDE SEQUENCE [LARGE SCALE GENOMIC DNA]</scope>
    <source>
        <strain evidence="3">JU1422</strain>
    </source>
</reference>
<dbReference type="EMBL" id="PDUG01000005">
    <property type="protein sequence ID" value="PIC26705.1"/>
    <property type="molecule type" value="Genomic_DNA"/>
</dbReference>
<dbReference type="Proteomes" id="UP000230233">
    <property type="component" value="Chromosome V"/>
</dbReference>
<feature type="signal peptide" evidence="1">
    <location>
        <begin position="1"/>
        <end position="20"/>
    </location>
</feature>
<evidence type="ECO:0008006" key="4">
    <source>
        <dbReference type="Google" id="ProtNLM"/>
    </source>
</evidence>
<evidence type="ECO:0000313" key="2">
    <source>
        <dbReference type="EMBL" id="PIC26705.1"/>
    </source>
</evidence>
<keyword evidence="1" id="KW-0732">Signal</keyword>
<feature type="chain" id="PRO_5013700543" description="Domain of unknown function DB domain-containing protein" evidence="1">
    <location>
        <begin position="21"/>
        <end position="186"/>
    </location>
</feature>
<dbReference type="OrthoDB" id="5814989at2759"/>
<keyword evidence="3" id="KW-1185">Reference proteome</keyword>
<organism evidence="2 3">
    <name type="scientific">Caenorhabditis nigoni</name>
    <dbReference type="NCBI Taxonomy" id="1611254"/>
    <lineage>
        <taxon>Eukaryota</taxon>
        <taxon>Metazoa</taxon>
        <taxon>Ecdysozoa</taxon>
        <taxon>Nematoda</taxon>
        <taxon>Chromadorea</taxon>
        <taxon>Rhabditida</taxon>
        <taxon>Rhabditina</taxon>
        <taxon>Rhabditomorpha</taxon>
        <taxon>Rhabditoidea</taxon>
        <taxon>Rhabditidae</taxon>
        <taxon>Peloderinae</taxon>
        <taxon>Caenorhabditis</taxon>
    </lineage>
</organism>
<proteinExistence type="predicted"/>
<comment type="caution">
    <text evidence="2">The sequence shown here is derived from an EMBL/GenBank/DDBJ whole genome shotgun (WGS) entry which is preliminary data.</text>
</comment>
<evidence type="ECO:0000313" key="3">
    <source>
        <dbReference type="Proteomes" id="UP000230233"/>
    </source>
</evidence>
<gene>
    <name evidence="2" type="primary">Cni-T02E9.5</name>
    <name evidence="2" type="synonym">Cnig_chr_V.g19202</name>
    <name evidence="2" type="ORF">B9Z55_019202</name>
</gene>
<accession>A0A2G5THD9</accession>
<sequence>MNSRLVYAVAILAVFASAQSEDEWDGTIRDQTEFCGTMAQYAPNGEIYCQQFTMCCDRQFDPNNGDRCQIKESDCSPTDDGRTGLGVCKFSNCTELVTTTTTTTTPAPQYESINAAFQGMSCCHHPCSTRCCSLLRDVNDQERFPSSSSNVNISSDFFAPPTSPPPISSGIFQFCFPLSSSILPMF</sequence>
<evidence type="ECO:0000256" key="1">
    <source>
        <dbReference type="SAM" id="SignalP"/>
    </source>
</evidence>
<dbReference type="AlphaFoldDB" id="A0A2G5THD9"/>
<name>A0A2G5THD9_9PELO</name>
<protein>
    <recommendedName>
        <fullName evidence="4">Domain of unknown function DB domain-containing protein</fullName>
    </recommendedName>
</protein>